<keyword evidence="1" id="KW-0732">Signal</keyword>
<gene>
    <name evidence="2" type="ORF">PLEPLA_LOCUS24169</name>
</gene>
<dbReference type="Proteomes" id="UP001153269">
    <property type="component" value="Unassembled WGS sequence"/>
</dbReference>
<comment type="caution">
    <text evidence="2">The sequence shown here is derived from an EMBL/GenBank/DDBJ whole genome shotgun (WGS) entry which is preliminary data.</text>
</comment>
<feature type="signal peptide" evidence="1">
    <location>
        <begin position="1"/>
        <end position="26"/>
    </location>
</feature>
<keyword evidence="3" id="KW-1185">Reference proteome</keyword>
<name>A0A9N7UP59_PLEPL</name>
<dbReference type="EMBL" id="CADEAL010001857">
    <property type="protein sequence ID" value="CAB1436129.1"/>
    <property type="molecule type" value="Genomic_DNA"/>
</dbReference>
<reference evidence="2" key="1">
    <citation type="submission" date="2020-03" db="EMBL/GenBank/DDBJ databases">
        <authorList>
            <person name="Weist P."/>
        </authorList>
    </citation>
    <scope>NUCLEOTIDE SEQUENCE</scope>
</reference>
<proteinExistence type="predicted"/>
<dbReference type="AlphaFoldDB" id="A0A9N7UP59"/>
<evidence type="ECO:0000256" key="1">
    <source>
        <dbReference type="SAM" id="SignalP"/>
    </source>
</evidence>
<protein>
    <submittedName>
        <fullName evidence="2">Uncharacterized protein</fullName>
    </submittedName>
</protein>
<organism evidence="2 3">
    <name type="scientific">Pleuronectes platessa</name>
    <name type="common">European plaice</name>
    <dbReference type="NCBI Taxonomy" id="8262"/>
    <lineage>
        <taxon>Eukaryota</taxon>
        <taxon>Metazoa</taxon>
        <taxon>Chordata</taxon>
        <taxon>Craniata</taxon>
        <taxon>Vertebrata</taxon>
        <taxon>Euteleostomi</taxon>
        <taxon>Actinopterygii</taxon>
        <taxon>Neopterygii</taxon>
        <taxon>Teleostei</taxon>
        <taxon>Neoteleostei</taxon>
        <taxon>Acanthomorphata</taxon>
        <taxon>Carangaria</taxon>
        <taxon>Pleuronectiformes</taxon>
        <taxon>Pleuronectoidei</taxon>
        <taxon>Pleuronectidae</taxon>
        <taxon>Pleuronectes</taxon>
    </lineage>
</organism>
<evidence type="ECO:0000313" key="3">
    <source>
        <dbReference type="Proteomes" id="UP001153269"/>
    </source>
</evidence>
<evidence type="ECO:0000313" key="2">
    <source>
        <dbReference type="EMBL" id="CAB1436129.1"/>
    </source>
</evidence>
<accession>A0A9N7UP59</accession>
<sequence>MWTTDSGRWIFLLTLAAVMIVSTSQAIRLIDPNCCRGLSTVTRPYNKCYHLEKNGPCKVDAYMVKSTMTGNWSCIKPKNFVRDKKIQCHSRISRTRRARR</sequence>
<feature type="chain" id="PRO_5040150086" evidence="1">
    <location>
        <begin position="27"/>
        <end position="100"/>
    </location>
</feature>